<evidence type="ECO:0000256" key="3">
    <source>
        <dbReference type="ARBA" id="ARBA00023082"/>
    </source>
</evidence>
<feature type="domain" description="RNA polymerase sigma-70 region 2" evidence="6">
    <location>
        <begin position="20"/>
        <end position="87"/>
    </location>
</feature>
<dbReference type="RefSeq" id="WP_209642427.1">
    <property type="nucleotide sequence ID" value="NZ_JAGINW010000001.1"/>
</dbReference>
<dbReference type="SUPFAM" id="SSF88659">
    <property type="entry name" value="Sigma3 and sigma4 domains of RNA polymerase sigma factors"/>
    <property type="match status" value="1"/>
</dbReference>
<organism evidence="8 9">
    <name type="scientific">Kibdelosporangium banguiense</name>
    <dbReference type="NCBI Taxonomy" id="1365924"/>
    <lineage>
        <taxon>Bacteria</taxon>
        <taxon>Bacillati</taxon>
        <taxon>Actinomycetota</taxon>
        <taxon>Actinomycetes</taxon>
        <taxon>Pseudonocardiales</taxon>
        <taxon>Pseudonocardiaceae</taxon>
        <taxon>Kibdelosporangium</taxon>
    </lineage>
</organism>
<dbReference type="Pfam" id="PF04542">
    <property type="entry name" value="Sigma70_r2"/>
    <property type="match status" value="1"/>
</dbReference>
<keyword evidence="9" id="KW-1185">Reference proteome</keyword>
<dbReference type="EMBL" id="JAGINW010000001">
    <property type="protein sequence ID" value="MBP2325198.1"/>
    <property type="molecule type" value="Genomic_DNA"/>
</dbReference>
<dbReference type="Gene3D" id="1.10.10.10">
    <property type="entry name" value="Winged helix-like DNA-binding domain superfamily/Winged helix DNA-binding domain"/>
    <property type="match status" value="1"/>
</dbReference>
<evidence type="ECO:0000259" key="6">
    <source>
        <dbReference type="Pfam" id="PF04542"/>
    </source>
</evidence>
<dbReference type="NCBIfam" id="TIGR02937">
    <property type="entry name" value="sigma70-ECF"/>
    <property type="match status" value="1"/>
</dbReference>
<keyword evidence="4" id="KW-0238">DNA-binding</keyword>
<evidence type="ECO:0000256" key="4">
    <source>
        <dbReference type="ARBA" id="ARBA00023125"/>
    </source>
</evidence>
<dbReference type="NCBIfam" id="NF007227">
    <property type="entry name" value="PRK09645.1"/>
    <property type="match status" value="1"/>
</dbReference>
<dbReference type="PANTHER" id="PTHR43133:SF52">
    <property type="entry name" value="ECF RNA POLYMERASE SIGMA FACTOR SIGL"/>
    <property type="match status" value="1"/>
</dbReference>
<keyword evidence="5" id="KW-0804">Transcription</keyword>
<evidence type="ECO:0000313" key="9">
    <source>
        <dbReference type="Proteomes" id="UP001519332"/>
    </source>
</evidence>
<comment type="caution">
    <text evidence="8">The sequence shown here is derived from an EMBL/GenBank/DDBJ whole genome shotgun (WGS) entry which is preliminary data.</text>
</comment>
<dbReference type="InterPro" id="IPR007627">
    <property type="entry name" value="RNA_pol_sigma70_r2"/>
</dbReference>
<evidence type="ECO:0000256" key="1">
    <source>
        <dbReference type="ARBA" id="ARBA00010641"/>
    </source>
</evidence>
<evidence type="ECO:0000259" key="7">
    <source>
        <dbReference type="Pfam" id="PF04545"/>
    </source>
</evidence>
<dbReference type="SUPFAM" id="SSF88946">
    <property type="entry name" value="Sigma2 domain of RNA polymerase sigma factors"/>
    <property type="match status" value="1"/>
</dbReference>
<evidence type="ECO:0000256" key="2">
    <source>
        <dbReference type="ARBA" id="ARBA00023015"/>
    </source>
</evidence>
<evidence type="ECO:0000256" key="5">
    <source>
        <dbReference type="ARBA" id="ARBA00023163"/>
    </source>
</evidence>
<proteinExistence type="inferred from homology"/>
<dbReference type="Gene3D" id="1.10.1740.10">
    <property type="match status" value="1"/>
</dbReference>
<dbReference type="InterPro" id="IPR039425">
    <property type="entry name" value="RNA_pol_sigma-70-like"/>
</dbReference>
<dbReference type="InterPro" id="IPR013325">
    <property type="entry name" value="RNA_pol_sigma_r2"/>
</dbReference>
<sequence>MGGFGTRHRQVADEALIRSLFEEHGRAMLAYATRLTGERATAEDVVQEALIRAWKHPDALVNGKGSVRGWLLTVVRNIITDNVRARNARPKEVAESPAAVPIERDHADKVVNSMVVLDALDQLPAVHRSVLVEIYVRGQSVNEAAETLGIPPGTVKSRSYYALRALRDMFSTRGAGMEGVA</sequence>
<feature type="domain" description="RNA polymerase sigma-70 region 4" evidence="7">
    <location>
        <begin position="119"/>
        <end position="167"/>
    </location>
</feature>
<comment type="similarity">
    <text evidence="1">Belongs to the sigma-70 factor family. ECF subfamily.</text>
</comment>
<dbReference type="Proteomes" id="UP001519332">
    <property type="component" value="Unassembled WGS sequence"/>
</dbReference>
<dbReference type="InterPro" id="IPR007630">
    <property type="entry name" value="RNA_pol_sigma70_r4"/>
</dbReference>
<dbReference type="InterPro" id="IPR036388">
    <property type="entry name" value="WH-like_DNA-bd_sf"/>
</dbReference>
<evidence type="ECO:0000313" key="8">
    <source>
        <dbReference type="EMBL" id="MBP2325198.1"/>
    </source>
</evidence>
<dbReference type="InterPro" id="IPR014284">
    <property type="entry name" value="RNA_pol_sigma-70_dom"/>
</dbReference>
<dbReference type="InterPro" id="IPR013324">
    <property type="entry name" value="RNA_pol_sigma_r3/r4-like"/>
</dbReference>
<dbReference type="Pfam" id="PF04545">
    <property type="entry name" value="Sigma70_r4"/>
    <property type="match status" value="1"/>
</dbReference>
<accession>A0ABS4TLA1</accession>
<keyword evidence="3" id="KW-0731">Sigma factor</keyword>
<protein>
    <submittedName>
        <fullName evidence="8">RNA polymerase sigma-70 factor (ECF subfamily)</fullName>
    </submittedName>
</protein>
<dbReference type="PANTHER" id="PTHR43133">
    <property type="entry name" value="RNA POLYMERASE ECF-TYPE SIGMA FACTO"/>
    <property type="match status" value="1"/>
</dbReference>
<keyword evidence="2" id="KW-0805">Transcription regulation</keyword>
<name>A0ABS4TLA1_9PSEU</name>
<gene>
    <name evidence="8" type="ORF">JOF56_005583</name>
</gene>
<dbReference type="CDD" id="cd06171">
    <property type="entry name" value="Sigma70_r4"/>
    <property type="match status" value="1"/>
</dbReference>
<reference evidence="8 9" key="1">
    <citation type="submission" date="2021-03" db="EMBL/GenBank/DDBJ databases">
        <title>Sequencing the genomes of 1000 actinobacteria strains.</title>
        <authorList>
            <person name="Klenk H.-P."/>
        </authorList>
    </citation>
    <scope>NUCLEOTIDE SEQUENCE [LARGE SCALE GENOMIC DNA]</scope>
    <source>
        <strain evidence="8 9">DSM 46670</strain>
    </source>
</reference>